<name>A0ABW5QJM5_9HYPH</name>
<dbReference type="InterPro" id="IPR014905">
    <property type="entry name" value="HIRAN"/>
</dbReference>
<evidence type="ECO:0000256" key="3">
    <source>
        <dbReference type="SAM" id="SignalP"/>
    </source>
</evidence>
<keyword evidence="2" id="KW-0378">Hydrolase</keyword>
<dbReference type="RefSeq" id="WP_386832917.1">
    <property type="nucleotide sequence ID" value="NZ_JBHUNP010000001.1"/>
</dbReference>
<evidence type="ECO:0000256" key="2">
    <source>
        <dbReference type="ARBA" id="ARBA00022801"/>
    </source>
</evidence>
<protein>
    <submittedName>
        <fullName evidence="5">HIRAN domain-containing protein</fullName>
    </submittedName>
</protein>
<proteinExistence type="predicted"/>
<evidence type="ECO:0000313" key="6">
    <source>
        <dbReference type="Proteomes" id="UP001597521"/>
    </source>
</evidence>
<evidence type="ECO:0000259" key="4">
    <source>
        <dbReference type="Pfam" id="PF08797"/>
    </source>
</evidence>
<evidence type="ECO:0000313" key="5">
    <source>
        <dbReference type="EMBL" id="MFD2647888.1"/>
    </source>
</evidence>
<dbReference type="Pfam" id="PF08797">
    <property type="entry name" value="HIRAN"/>
    <property type="match status" value="1"/>
</dbReference>
<feature type="signal peptide" evidence="3">
    <location>
        <begin position="1"/>
        <end position="21"/>
    </location>
</feature>
<evidence type="ECO:0000256" key="1">
    <source>
        <dbReference type="ARBA" id="ARBA00022723"/>
    </source>
</evidence>
<organism evidence="5 6">
    <name type="scientific">Devosia albogilva</name>
    <dbReference type="NCBI Taxonomy" id="429726"/>
    <lineage>
        <taxon>Bacteria</taxon>
        <taxon>Pseudomonadati</taxon>
        <taxon>Pseudomonadota</taxon>
        <taxon>Alphaproteobacteria</taxon>
        <taxon>Hyphomicrobiales</taxon>
        <taxon>Devosiaceae</taxon>
        <taxon>Devosia</taxon>
    </lineage>
</organism>
<keyword evidence="6" id="KW-1185">Reference proteome</keyword>
<dbReference type="Gene3D" id="3.30.70.2330">
    <property type="match status" value="1"/>
</dbReference>
<feature type="domain" description="HIRAN" evidence="4">
    <location>
        <begin position="49"/>
        <end position="111"/>
    </location>
</feature>
<dbReference type="EMBL" id="JBHUNP010000001">
    <property type="protein sequence ID" value="MFD2647888.1"/>
    <property type="molecule type" value="Genomic_DNA"/>
</dbReference>
<keyword evidence="1" id="KW-0479">Metal-binding</keyword>
<sequence>MFRRAFLAAGASALATAPLLAGGLAGRTPAGQQRLTGSYITALEPSALAAVAPGSALTLRRDPSRRFEPATAVAVLAGERHLGYLPGTAGKLVAPLLDNGVALAARVTNVRAGVTPAIDVDLYLGGA</sequence>
<reference evidence="6" key="1">
    <citation type="journal article" date="2019" name="Int. J. Syst. Evol. Microbiol.">
        <title>The Global Catalogue of Microorganisms (GCM) 10K type strain sequencing project: providing services to taxonomists for standard genome sequencing and annotation.</title>
        <authorList>
            <consortium name="The Broad Institute Genomics Platform"/>
            <consortium name="The Broad Institute Genome Sequencing Center for Infectious Disease"/>
            <person name="Wu L."/>
            <person name="Ma J."/>
        </authorList>
    </citation>
    <scope>NUCLEOTIDE SEQUENCE [LARGE SCALE GENOMIC DNA]</scope>
    <source>
        <strain evidence="6">CCM 7427</strain>
    </source>
</reference>
<comment type="caution">
    <text evidence="5">The sequence shown here is derived from an EMBL/GenBank/DDBJ whole genome shotgun (WGS) entry which is preliminary data.</text>
</comment>
<feature type="chain" id="PRO_5045969459" evidence="3">
    <location>
        <begin position="22"/>
        <end position="127"/>
    </location>
</feature>
<keyword evidence="3" id="KW-0732">Signal</keyword>
<dbReference type="Proteomes" id="UP001597521">
    <property type="component" value="Unassembled WGS sequence"/>
</dbReference>
<gene>
    <name evidence="5" type="ORF">ACFSX5_08800</name>
</gene>
<accession>A0ABW5QJM5</accession>